<sequence length="80" mass="9499">MCELHLYWCPRCRTRWQKRKRLASCEGREQASKCPESLCMYVGNPKRPRREECEKCACVMETVEGFSEGLFFIQNSRLDC</sequence>
<accession>A0A9P9XS81</accession>
<comment type="caution">
    <text evidence="1">The sequence shown here is derived from an EMBL/GenBank/DDBJ whole genome shotgun (WGS) entry which is preliminary data.</text>
</comment>
<name>A0A9P9XS81_9PEZI</name>
<dbReference type="AlphaFoldDB" id="A0A9P9XS81"/>
<protein>
    <submittedName>
        <fullName evidence="1">Uncharacterized protein</fullName>
    </submittedName>
</protein>
<keyword evidence="2" id="KW-1185">Reference proteome</keyword>
<dbReference type="Proteomes" id="UP001056436">
    <property type="component" value="Unassembled WGS sequence"/>
</dbReference>
<evidence type="ECO:0000313" key="2">
    <source>
        <dbReference type="Proteomes" id="UP001056436"/>
    </source>
</evidence>
<dbReference type="OrthoDB" id="4827687at2759"/>
<gene>
    <name evidence="1" type="ORF">CABS02_00781</name>
</gene>
<organism evidence="1 2">
    <name type="scientific">Colletotrichum abscissum</name>
    <dbReference type="NCBI Taxonomy" id="1671311"/>
    <lineage>
        <taxon>Eukaryota</taxon>
        <taxon>Fungi</taxon>
        <taxon>Dikarya</taxon>
        <taxon>Ascomycota</taxon>
        <taxon>Pezizomycotina</taxon>
        <taxon>Sordariomycetes</taxon>
        <taxon>Hypocreomycetidae</taxon>
        <taxon>Glomerellales</taxon>
        <taxon>Glomerellaceae</taxon>
        <taxon>Colletotrichum</taxon>
        <taxon>Colletotrichum acutatum species complex</taxon>
    </lineage>
</organism>
<evidence type="ECO:0000313" key="1">
    <source>
        <dbReference type="EMBL" id="KAI3558741.1"/>
    </source>
</evidence>
<dbReference type="EMBL" id="SDAQ01000002">
    <property type="protein sequence ID" value="KAI3558741.1"/>
    <property type="molecule type" value="Genomic_DNA"/>
</dbReference>
<reference evidence="1" key="1">
    <citation type="submission" date="2019-01" db="EMBL/GenBank/DDBJ databases">
        <title>Colletotrichum abscissum LGMF1257.</title>
        <authorList>
            <person name="Baroncelli R."/>
        </authorList>
    </citation>
    <scope>NUCLEOTIDE SEQUENCE</scope>
    <source>
        <strain evidence="1">Ca142</strain>
    </source>
</reference>
<proteinExistence type="predicted"/>